<dbReference type="EMBL" id="JASBWT010000014">
    <property type="protein sequence ID" value="KAJ9098650.1"/>
    <property type="molecule type" value="Genomic_DNA"/>
</dbReference>
<keyword evidence="2" id="KW-1185">Reference proteome</keyword>
<evidence type="ECO:0000313" key="1">
    <source>
        <dbReference type="EMBL" id="KAJ9098650.1"/>
    </source>
</evidence>
<comment type="caution">
    <text evidence="1">The sequence shown here is derived from an EMBL/GenBank/DDBJ whole genome shotgun (WGS) entry which is preliminary data.</text>
</comment>
<gene>
    <name evidence="1" type="ORF">QFC21_004298</name>
</gene>
<proteinExistence type="predicted"/>
<sequence>MGLSREARIITLLVIDTVFFMIIQEKTRDKCGVLWSEGEAAATIIQISRCSKVLRRSVQRSHQNKLSLSFHSATLFEVLLFKGVEADVAELGTGIYAHSLALLADSFHMLNDIISLLISWQALKLASRPSNANHSYGYARAEILAAFGNAIFLLALCFSIFLEAIQRFIDVQEVSNPKLMVIVGSFGLLSNIVGLFLFHEHGHGHSHGHSHSHGDVKSGGSAIEAGPATTDENVETSTGGRPGVRRERSDSFGSLYGHPALTRAAVIETAQEFGYGRSPPAKGTRDPFNMAFSPTGPEDSTHGTANPITHHSRSKSAQNKRKSVSPPDESSRLTNGSQPISYAAVVKTNTGTDDNGHGHDHSHDHDSHDHANGKKHSHAADHSEAEAGGHSHGGGGHGHSHGNMNAQGVFLHVLGDALGNVGVIAAGLVIWFAKGYWRFYFDPAISLFITVIIFHSALPLVKSASFILLQGVPTHISLEAVRSSIYGVNGVISLHELHIWQLTEKTVVASVHVLVSRDTDYMAVADNIRKVLHEYGVHSVTIQPEFADETVDNSDTDSAACLIRCPPEAACGGDTCCPPVTVGKLVDVENPDNGHDDHSH</sequence>
<dbReference type="Proteomes" id="UP001227268">
    <property type="component" value="Unassembled WGS sequence"/>
</dbReference>
<evidence type="ECO:0000313" key="2">
    <source>
        <dbReference type="Proteomes" id="UP001227268"/>
    </source>
</evidence>
<name>A0ACC2VGX1_9TREE</name>
<organism evidence="1 2">
    <name type="scientific">Naganishia friedmannii</name>
    <dbReference type="NCBI Taxonomy" id="89922"/>
    <lineage>
        <taxon>Eukaryota</taxon>
        <taxon>Fungi</taxon>
        <taxon>Dikarya</taxon>
        <taxon>Basidiomycota</taxon>
        <taxon>Agaricomycotina</taxon>
        <taxon>Tremellomycetes</taxon>
        <taxon>Filobasidiales</taxon>
        <taxon>Filobasidiaceae</taxon>
        <taxon>Naganishia</taxon>
    </lineage>
</organism>
<reference evidence="1" key="1">
    <citation type="submission" date="2023-04" db="EMBL/GenBank/DDBJ databases">
        <title>Draft Genome sequencing of Naganishia species isolated from polar environments using Oxford Nanopore Technology.</title>
        <authorList>
            <person name="Leo P."/>
            <person name="Venkateswaran K."/>
        </authorList>
    </citation>
    <scope>NUCLEOTIDE SEQUENCE</scope>
    <source>
        <strain evidence="1">MNA-CCFEE 5423</strain>
    </source>
</reference>
<protein>
    <submittedName>
        <fullName evidence="1">Uncharacterized protein</fullName>
    </submittedName>
</protein>
<accession>A0ACC2VGX1</accession>